<accession>A0ACC7ME08</accession>
<dbReference type="Proteomes" id="UP001168096">
    <property type="component" value="Unassembled WGS sequence"/>
</dbReference>
<evidence type="ECO:0000313" key="2">
    <source>
        <dbReference type="Proteomes" id="UP001168096"/>
    </source>
</evidence>
<sequence>MFKRDHHNRIQTLLSALNTDFLTRNQCYFGGGTAIVLALDEYRESVDIDFLCASQDGYRELRNTIDNGSLGEIFARPVELARDVRADRYGIRTFLRVDDVPVKFEIVSEGRIQIDGAVDPVTGVPTLARSDMYAEKLLANADRYRDKAVASRDIIDLAMMVGYWGPVPEAAWEKVRKAYGTSAERAYQGAIEMVSDRTYLSQCLAKMHMAPALADQLPAVLRGESTFSQIARQDIDQAPAGIKAAASGVRAIYSRVLNTTPAMPEADDEQDAAQHESPQGK</sequence>
<keyword evidence="1" id="KW-0808">Transferase</keyword>
<organism evidence="1 2">
    <name type="scientific">Massilia orientalis</name>
    <dbReference type="NCBI Taxonomy" id="3050128"/>
    <lineage>
        <taxon>Bacteria</taxon>
        <taxon>Pseudomonadati</taxon>
        <taxon>Pseudomonadota</taxon>
        <taxon>Betaproteobacteria</taxon>
        <taxon>Burkholderiales</taxon>
        <taxon>Oxalobacteraceae</taxon>
        <taxon>Telluria group</taxon>
        <taxon>Massilia</taxon>
    </lineage>
</organism>
<evidence type="ECO:0000313" key="1">
    <source>
        <dbReference type="EMBL" id="MFJ1470127.1"/>
    </source>
</evidence>
<dbReference type="EMBL" id="JASNRB020000013">
    <property type="protein sequence ID" value="MFJ1470127.1"/>
    <property type="molecule type" value="Genomic_DNA"/>
</dbReference>
<proteinExistence type="predicted"/>
<name>A0ACC7ME08_9BURK</name>
<gene>
    <name evidence="1" type="ORF">QPK29_020645</name>
</gene>
<protein>
    <submittedName>
        <fullName evidence="1">Nucleotidyl transferase AbiEii/AbiGii toxin family protein</fullName>
    </submittedName>
</protein>
<reference evidence="1" key="1">
    <citation type="submission" date="2024-11" db="EMBL/GenBank/DDBJ databases">
        <title>Description of Massilia orientalis sp. nov., isolated from rhizosphere soil of Ageratina adenophora.</title>
        <authorList>
            <person name="Wang Y."/>
        </authorList>
    </citation>
    <scope>NUCLEOTIDE SEQUENCE</scope>
    <source>
        <strain evidence="1">YIM B02787</strain>
    </source>
</reference>
<comment type="caution">
    <text evidence="1">The sequence shown here is derived from an EMBL/GenBank/DDBJ whole genome shotgun (WGS) entry which is preliminary data.</text>
</comment>
<keyword evidence="2" id="KW-1185">Reference proteome</keyword>